<dbReference type="PANTHER" id="PTHR11799:SF20">
    <property type="entry name" value="SMP-30_GLUCONOLACTONASE_LRE-LIKE REGION DOMAIN-CONTAINING PROTEIN"/>
    <property type="match status" value="1"/>
</dbReference>
<reference evidence="1" key="1">
    <citation type="submission" date="2023-11" db="EMBL/GenBank/DDBJ databases">
        <authorList>
            <person name="Alioto T."/>
            <person name="Alioto T."/>
            <person name="Gomez Garrido J."/>
        </authorList>
    </citation>
    <scope>NUCLEOTIDE SEQUENCE</scope>
</reference>
<dbReference type="EMBL" id="CAVMBE010000049">
    <property type="protein sequence ID" value="CAK4031517.1"/>
    <property type="molecule type" value="Genomic_DNA"/>
</dbReference>
<accession>A0AAI8Z319</accession>
<sequence length="405" mass="44497">MNTLTKISVLLVLLGIVFQVFLRPLLFVTLGIGRELQPLSGFPYQCRRIEDPRLQACEDMWLSESTRQLFLACSDPIARTKWVPNIGLLNASARGLNDAVIALDLDSPKGSSFAYRILKTPKFQGVDGDGRLHLLAITGSENQNSQTIDLYLNNARPSMDTLTGLSLDNEKTGANMTIEHFQLSTKTSATTLLHQKTFHNPEIRTPNNIALAPLGGGFFITNDHGTAKAGLPFSLAPILRNGDITYCHPSNDCKTVHRGLSFPNGLIMGMDNRLYVPSAFSGGIKIYKVHPDKEIEQVDSIDIPYPIDNLSQDGNGDIWAAAIPKLSRLLESFENPMGVVSPATVFRIRRRKHAGGEWEVEKVLEDRDAEVLPGATTAVHDVKTGRIFLSGIVAPFIAVCEPQKK</sequence>
<dbReference type="InterPro" id="IPR051288">
    <property type="entry name" value="Serum_paraoxonase/arylesterase"/>
</dbReference>
<dbReference type="Gene3D" id="2.120.10.30">
    <property type="entry name" value="TolB, C-terminal domain"/>
    <property type="match status" value="1"/>
</dbReference>
<comment type="caution">
    <text evidence="1">The sequence shown here is derived from an EMBL/GenBank/DDBJ whole genome shotgun (WGS) entry which is preliminary data.</text>
</comment>
<dbReference type="Proteomes" id="UP001296104">
    <property type="component" value="Unassembled WGS sequence"/>
</dbReference>
<dbReference type="PANTHER" id="PTHR11799">
    <property type="entry name" value="PARAOXONASE"/>
    <property type="match status" value="1"/>
</dbReference>
<name>A0AAI8Z319_9PEZI</name>
<dbReference type="SUPFAM" id="SSF63829">
    <property type="entry name" value="Calcium-dependent phosphotriesterase"/>
    <property type="match status" value="1"/>
</dbReference>
<evidence type="ECO:0000313" key="2">
    <source>
        <dbReference type="Proteomes" id="UP001296104"/>
    </source>
</evidence>
<gene>
    <name evidence="1" type="ORF">LECACI_7A006675</name>
</gene>
<evidence type="ECO:0000313" key="1">
    <source>
        <dbReference type="EMBL" id="CAK4031517.1"/>
    </source>
</evidence>
<keyword evidence="2" id="KW-1185">Reference proteome</keyword>
<organism evidence="1 2">
    <name type="scientific">Lecanosticta acicola</name>
    <dbReference type="NCBI Taxonomy" id="111012"/>
    <lineage>
        <taxon>Eukaryota</taxon>
        <taxon>Fungi</taxon>
        <taxon>Dikarya</taxon>
        <taxon>Ascomycota</taxon>
        <taxon>Pezizomycotina</taxon>
        <taxon>Dothideomycetes</taxon>
        <taxon>Dothideomycetidae</taxon>
        <taxon>Mycosphaerellales</taxon>
        <taxon>Mycosphaerellaceae</taxon>
        <taxon>Lecanosticta</taxon>
    </lineage>
</organism>
<dbReference type="InterPro" id="IPR011042">
    <property type="entry name" value="6-blade_b-propeller_TolB-like"/>
</dbReference>
<protein>
    <submittedName>
        <fullName evidence="1">Unnamed protein product</fullName>
    </submittedName>
</protein>
<proteinExistence type="predicted"/>
<dbReference type="AlphaFoldDB" id="A0AAI8Z319"/>